<evidence type="ECO:0000259" key="3">
    <source>
        <dbReference type="PROSITE" id="PS51186"/>
    </source>
</evidence>
<evidence type="ECO:0000256" key="1">
    <source>
        <dbReference type="ARBA" id="ARBA00022679"/>
    </source>
</evidence>
<dbReference type="Proteomes" id="UP001519641">
    <property type="component" value="Unassembled WGS sequence"/>
</dbReference>
<accession>A0ABS5VAA6</accession>
<dbReference type="PROSITE" id="PS51186">
    <property type="entry name" value="GNAT"/>
    <property type="match status" value="1"/>
</dbReference>
<comment type="caution">
    <text evidence="4">The sequence shown here is derived from an EMBL/GenBank/DDBJ whole genome shotgun (WGS) entry which is preliminary data.</text>
</comment>
<evidence type="ECO:0000313" key="4">
    <source>
        <dbReference type="EMBL" id="MBT1586409.1"/>
    </source>
</evidence>
<evidence type="ECO:0000313" key="5">
    <source>
        <dbReference type="Proteomes" id="UP001519641"/>
    </source>
</evidence>
<name>A0ABS5VAA6_9MICO</name>
<evidence type="ECO:0000256" key="2">
    <source>
        <dbReference type="ARBA" id="ARBA00023315"/>
    </source>
</evidence>
<reference evidence="4 5" key="1">
    <citation type="submission" date="2021-05" db="EMBL/GenBank/DDBJ databases">
        <title>Whole genome sequence of Curtobacterium flaccumfaciens pv. flaccumfaciens strain CFBP 8819.</title>
        <authorList>
            <person name="Osdaghi E."/>
            <person name="Taghouti G."/>
            <person name="Portier P."/>
            <person name="Fazliarab A."/>
            <person name="Taghavi S.M."/>
            <person name="Briand M."/>
            <person name="Le-Saux M."/>
            <person name="Jacques M.-A."/>
        </authorList>
    </citation>
    <scope>NUCLEOTIDE SEQUENCE [LARGE SCALE GENOMIC DNA]</scope>
    <source>
        <strain evidence="4 5">CFBP 8819</strain>
    </source>
</reference>
<dbReference type="RefSeq" id="WP_214543407.1">
    <property type="nucleotide sequence ID" value="NZ_JAHEWS010000001.1"/>
</dbReference>
<dbReference type="CDD" id="cd04301">
    <property type="entry name" value="NAT_SF"/>
    <property type="match status" value="1"/>
</dbReference>
<dbReference type="PANTHER" id="PTHR43877:SF2">
    <property type="entry name" value="AMINOALKYLPHOSPHONATE N-ACETYLTRANSFERASE-RELATED"/>
    <property type="match status" value="1"/>
</dbReference>
<protein>
    <submittedName>
        <fullName evidence="4">GNAT family N-acetyltransferase</fullName>
        <ecNumber evidence="4">2.3.1.-</ecNumber>
    </submittedName>
</protein>
<dbReference type="InterPro" id="IPR016181">
    <property type="entry name" value="Acyl_CoA_acyltransferase"/>
</dbReference>
<dbReference type="Gene3D" id="3.40.630.30">
    <property type="match status" value="1"/>
</dbReference>
<keyword evidence="5" id="KW-1185">Reference proteome</keyword>
<dbReference type="GO" id="GO:0016746">
    <property type="term" value="F:acyltransferase activity"/>
    <property type="evidence" value="ECO:0007669"/>
    <property type="project" value="UniProtKB-KW"/>
</dbReference>
<dbReference type="InterPro" id="IPR050832">
    <property type="entry name" value="Bact_Acetyltransf"/>
</dbReference>
<dbReference type="SUPFAM" id="SSF55729">
    <property type="entry name" value="Acyl-CoA N-acyltransferases (Nat)"/>
    <property type="match status" value="1"/>
</dbReference>
<sequence length="181" mass="19135">MLHDLALPVRLSAGSGEVTLRNAVDEDLDALMALLSDDPISAARGDVAAPEDRPQYAEALRSIVDDPANALLVAEDADGRLVGTLQLTRIPGMARRGATRLLVEAVRVSSALRSGGIGSALVRWVTDVAAPALGTPLVQLTSDAARTDAHRFYERLGFTGSHVGFKYRVSDPSAIPPDMSH</sequence>
<dbReference type="Pfam" id="PF00583">
    <property type="entry name" value="Acetyltransf_1"/>
    <property type="match status" value="1"/>
</dbReference>
<feature type="domain" description="N-acetyltransferase" evidence="3">
    <location>
        <begin position="18"/>
        <end position="181"/>
    </location>
</feature>
<organism evidence="4 5">
    <name type="scientific">Curtobacterium aurantiacum</name>
    <dbReference type="NCBI Taxonomy" id="3236919"/>
    <lineage>
        <taxon>Bacteria</taxon>
        <taxon>Bacillati</taxon>
        <taxon>Actinomycetota</taxon>
        <taxon>Actinomycetes</taxon>
        <taxon>Micrococcales</taxon>
        <taxon>Microbacteriaceae</taxon>
        <taxon>Curtobacterium</taxon>
    </lineage>
</organism>
<dbReference type="EC" id="2.3.1.-" evidence="4"/>
<dbReference type="EMBL" id="JAHEWS010000001">
    <property type="protein sequence ID" value="MBT1586409.1"/>
    <property type="molecule type" value="Genomic_DNA"/>
</dbReference>
<gene>
    <name evidence="4" type="ORF">KK097_01110</name>
</gene>
<keyword evidence="1 4" id="KW-0808">Transferase</keyword>
<proteinExistence type="predicted"/>
<dbReference type="PANTHER" id="PTHR43877">
    <property type="entry name" value="AMINOALKYLPHOSPHONATE N-ACETYLTRANSFERASE-RELATED-RELATED"/>
    <property type="match status" value="1"/>
</dbReference>
<dbReference type="InterPro" id="IPR000182">
    <property type="entry name" value="GNAT_dom"/>
</dbReference>
<keyword evidence="2 4" id="KW-0012">Acyltransferase</keyword>